<evidence type="ECO:0008006" key="3">
    <source>
        <dbReference type="Google" id="ProtNLM"/>
    </source>
</evidence>
<evidence type="ECO:0000313" key="1">
    <source>
        <dbReference type="EMBL" id="MCL7931836.1"/>
    </source>
</evidence>
<accession>A0ABT0SW03</accession>
<sequence>EKQAKALDPDARHALREQKSQPLIAQLRTWLDKSLAQVLPKSKRAINHIWAGVAQPGNVSFQCQGSSVVSSSSLSVGNVSKT</sequence>
<reference evidence="1" key="1">
    <citation type="submission" date="2022-05" db="EMBL/GenBank/DDBJ databases">
        <title>Halomonas geminus sp. nov. and Halomonas llamarensis sp. nov. isolated from high-altitude salars of the Atacama Desert.</title>
        <authorList>
            <person name="Hintersatz C."/>
            <person name="Rojas L.A."/>
            <person name="Wei T.-S."/>
            <person name="Kutschke S."/>
            <person name="Lehmann F."/>
            <person name="Jain R."/>
            <person name="Pollmann K."/>
        </authorList>
    </citation>
    <scope>NUCLEOTIDE SEQUENCE</scope>
    <source>
        <strain evidence="1">ATCHA</strain>
    </source>
</reference>
<feature type="non-terminal residue" evidence="1">
    <location>
        <position position="82"/>
    </location>
</feature>
<dbReference type="RefSeq" id="WP_347709783.1">
    <property type="nucleotide sequence ID" value="NZ_JAMJPJ010000163.1"/>
</dbReference>
<protein>
    <recommendedName>
        <fullName evidence="3">Transposase</fullName>
    </recommendedName>
</protein>
<keyword evidence="2" id="KW-1185">Reference proteome</keyword>
<dbReference type="Proteomes" id="UP001165308">
    <property type="component" value="Unassembled WGS sequence"/>
</dbReference>
<dbReference type="EMBL" id="JAMJPJ010000163">
    <property type="protein sequence ID" value="MCL7931836.1"/>
    <property type="molecule type" value="Genomic_DNA"/>
</dbReference>
<gene>
    <name evidence="1" type="ORF">M8006_18055</name>
</gene>
<organism evidence="1 2">
    <name type="scientific">Halomonas llamarensis</name>
    <dbReference type="NCBI Taxonomy" id="2945104"/>
    <lineage>
        <taxon>Bacteria</taxon>
        <taxon>Pseudomonadati</taxon>
        <taxon>Pseudomonadota</taxon>
        <taxon>Gammaproteobacteria</taxon>
        <taxon>Oceanospirillales</taxon>
        <taxon>Halomonadaceae</taxon>
        <taxon>Halomonas</taxon>
    </lineage>
</organism>
<comment type="caution">
    <text evidence="1">The sequence shown here is derived from an EMBL/GenBank/DDBJ whole genome shotgun (WGS) entry which is preliminary data.</text>
</comment>
<evidence type="ECO:0000313" key="2">
    <source>
        <dbReference type="Proteomes" id="UP001165308"/>
    </source>
</evidence>
<feature type="non-terminal residue" evidence="1">
    <location>
        <position position="1"/>
    </location>
</feature>
<name>A0ABT0SW03_9GAMM</name>
<proteinExistence type="predicted"/>